<comment type="caution">
    <text evidence="3">The sequence shown here is derived from an EMBL/GenBank/DDBJ whole genome shotgun (WGS) entry which is preliminary data.</text>
</comment>
<feature type="chain" id="PRO_5040890505" evidence="2">
    <location>
        <begin position="27"/>
        <end position="203"/>
    </location>
</feature>
<feature type="signal peptide" evidence="2">
    <location>
        <begin position="1"/>
        <end position="26"/>
    </location>
</feature>
<keyword evidence="1" id="KW-0812">Transmembrane</keyword>
<accession>A0A9W6FKW2</accession>
<gene>
    <name evidence="4" type="ORF">GGQ86_003751</name>
    <name evidence="3" type="ORF">XFLAVUS301_38680</name>
</gene>
<dbReference type="Pfam" id="PF04955">
    <property type="entry name" value="HupE_UreJ"/>
    <property type="match status" value="1"/>
</dbReference>
<dbReference type="RefSeq" id="WP_281808992.1">
    <property type="nucleotide sequence ID" value="NZ_BSDO01000006.1"/>
</dbReference>
<reference evidence="4 6" key="2">
    <citation type="submission" date="2023-07" db="EMBL/GenBank/DDBJ databases">
        <title>Genomic Encyclopedia of Type Strains, Phase IV (KMG-IV): sequencing the most valuable type-strain genomes for metagenomic binning, comparative biology and taxonomic classification.</title>
        <authorList>
            <person name="Goeker M."/>
        </authorList>
    </citation>
    <scope>NUCLEOTIDE SEQUENCE [LARGE SCALE GENOMIC DNA]</scope>
    <source>
        <strain evidence="4 6">DSM 338</strain>
    </source>
</reference>
<feature type="transmembrane region" description="Helical" evidence="1">
    <location>
        <begin position="67"/>
        <end position="87"/>
    </location>
</feature>
<keyword evidence="6" id="KW-1185">Reference proteome</keyword>
<keyword evidence="2" id="KW-0732">Signal</keyword>
<evidence type="ECO:0000313" key="6">
    <source>
        <dbReference type="Proteomes" id="UP001245370"/>
    </source>
</evidence>
<organism evidence="3 5">
    <name type="scientific">Xanthobacter flavus</name>
    <dbReference type="NCBI Taxonomy" id="281"/>
    <lineage>
        <taxon>Bacteria</taxon>
        <taxon>Pseudomonadati</taxon>
        <taxon>Pseudomonadota</taxon>
        <taxon>Alphaproteobacteria</taxon>
        <taxon>Hyphomicrobiales</taxon>
        <taxon>Xanthobacteraceae</taxon>
        <taxon>Xanthobacter</taxon>
    </lineage>
</organism>
<name>A0A9W6FKW2_XANFL</name>
<proteinExistence type="predicted"/>
<dbReference type="InterPro" id="IPR007038">
    <property type="entry name" value="HupE_UreJ"/>
</dbReference>
<feature type="transmembrane region" description="Helical" evidence="1">
    <location>
        <begin position="118"/>
        <end position="135"/>
    </location>
</feature>
<reference evidence="3" key="1">
    <citation type="submission" date="2022-12" db="EMBL/GenBank/DDBJ databases">
        <title>Reference genome sequencing for broad-spectrum identification of bacterial and archaeal isolates by mass spectrometry.</title>
        <authorList>
            <person name="Sekiguchi Y."/>
            <person name="Tourlousse D.M."/>
        </authorList>
    </citation>
    <scope>NUCLEOTIDE SEQUENCE</scope>
    <source>
        <strain evidence="3">301</strain>
    </source>
</reference>
<keyword evidence="1" id="KW-1133">Transmembrane helix</keyword>
<evidence type="ECO:0000256" key="2">
    <source>
        <dbReference type="SAM" id="SignalP"/>
    </source>
</evidence>
<dbReference type="PIRSF" id="PIRSF016919">
    <property type="entry name" value="HupE_UreJ"/>
    <property type="match status" value="1"/>
</dbReference>
<feature type="transmembrane region" description="Helical" evidence="1">
    <location>
        <begin position="147"/>
        <end position="173"/>
    </location>
</feature>
<evidence type="ECO:0000313" key="3">
    <source>
        <dbReference type="EMBL" id="GLI24194.1"/>
    </source>
</evidence>
<dbReference type="EMBL" id="BSDO01000006">
    <property type="protein sequence ID" value="GLI24194.1"/>
    <property type="molecule type" value="Genomic_DNA"/>
</dbReference>
<dbReference type="AlphaFoldDB" id="A0A9W6FKW2"/>
<dbReference type="Proteomes" id="UP001245370">
    <property type="component" value="Unassembled WGS sequence"/>
</dbReference>
<evidence type="ECO:0000256" key="1">
    <source>
        <dbReference type="SAM" id="Phobius"/>
    </source>
</evidence>
<dbReference type="EMBL" id="JAVDPY010000007">
    <property type="protein sequence ID" value="MDR6335256.1"/>
    <property type="molecule type" value="Genomic_DNA"/>
</dbReference>
<feature type="transmembrane region" description="Helical" evidence="1">
    <location>
        <begin position="179"/>
        <end position="202"/>
    </location>
</feature>
<dbReference type="GeneID" id="95764643"/>
<evidence type="ECO:0000313" key="5">
    <source>
        <dbReference type="Proteomes" id="UP001144397"/>
    </source>
</evidence>
<feature type="transmembrane region" description="Helical" evidence="1">
    <location>
        <begin position="94"/>
        <end position="112"/>
    </location>
</feature>
<evidence type="ECO:0000313" key="4">
    <source>
        <dbReference type="EMBL" id="MDR6335256.1"/>
    </source>
</evidence>
<sequence length="203" mass="20603">MKSQSPNPALVLAGLLAMIPLSPALAHTGTGVQIGLQSGFLHPLTGADHVIAMVAVGLWGAQLGNPAIWVLPITFPLVMAVGGLLGVMGIDLPFVELFIALSGIALGAMVAFNVRPPLWVAATIVGVFAIFHGYAHGKELPDAADAVAFAVGFVVATGMLHLLGILIGVAVRWEAGAKAVRACGAAIGCLGVYFLLGAIGIIE</sequence>
<protein>
    <submittedName>
        <fullName evidence="3">Urease accessory protein</fullName>
    </submittedName>
</protein>
<keyword evidence="1" id="KW-0472">Membrane</keyword>
<dbReference type="Proteomes" id="UP001144397">
    <property type="component" value="Unassembled WGS sequence"/>
</dbReference>